<evidence type="ECO:0000313" key="2">
    <source>
        <dbReference type="EMBL" id="TFY97410.1"/>
    </source>
</evidence>
<dbReference type="PANTHER" id="PTHR33164:SF57">
    <property type="entry name" value="MARR-FAMILY TRANSCRIPTIONAL REGULATOR"/>
    <property type="match status" value="1"/>
</dbReference>
<dbReference type="Gene3D" id="1.10.10.10">
    <property type="entry name" value="Winged helix-like DNA-binding domain superfamily/Winged helix DNA-binding domain"/>
    <property type="match status" value="1"/>
</dbReference>
<feature type="domain" description="HTH marR-type" evidence="1">
    <location>
        <begin position="2"/>
        <end position="135"/>
    </location>
</feature>
<evidence type="ECO:0000313" key="3">
    <source>
        <dbReference type="Proteomes" id="UP000297564"/>
    </source>
</evidence>
<dbReference type="InterPro" id="IPR039422">
    <property type="entry name" value="MarR/SlyA-like"/>
</dbReference>
<protein>
    <submittedName>
        <fullName evidence="2">MarR family transcriptional regulator</fullName>
    </submittedName>
</protein>
<sequence>MNDLFLFRLHRMAALAGQPLVRLCEGRHGITRREWRLILTLGLGGPMLSTQLAERARIEPARTSRAVTVLAEKGLVVRAPRPNDRRRVEIRLTERGRAIFDELHPTVLALDERLLGVFSPQQRQDFQALFDQLEAHLGSWRADLALPKANRSRAAAGGAPRRGNP</sequence>
<dbReference type="OrthoDB" id="8654642at2"/>
<keyword evidence="3" id="KW-1185">Reference proteome</keyword>
<dbReference type="PANTHER" id="PTHR33164">
    <property type="entry name" value="TRANSCRIPTIONAL REGULATOR, MARR FAMILY"/>
    <property type="match status" value="1"/>
</dbReference>
<dbReference type="InterPro" id="IPR000835">
    <property type="entry name" value="HTH_MarR-typ"/>
</dbReference>
<dbReference type="InterPro" id="IPR036388">
    <property type="entry name" value="WH-like_DNA-bd_sf"/>
</dbReference>
<gene>
    <name evidence="2" type="ORF">EZ242_17955</name>
</gene>
<dbReference type="RefSeq" id="WP_135286576.1">
    <property type="nucleotide sequence ID" value="NZ_SMLL01000007.1"/>
</dbReference>
<dbReference type="InterPro" id="IPR036390">
    <property type="entry name" value="WH_DNA-bd_sf"/>
</dbReference>
<dbReference type="EMBL" id="SMLL01000007">
    <property type="protein sequence ID" value="TFY97410.1"/>
    <property type="molecule type" value="Genomic_DNA"/>
</dbReference>
<dbReference type="Proteomes" id="UP000297564">
    <property type="component" value="Unassembled WGS sequence"/>
</dbReference>
<dbReference type="PROSITE" id="PS50995">
    <property type="entry name" value="HTH_MARR_2"/>
    <property type="match status" value="1"/>
</dbReference>
<dbReference type="SUPFAM" id="SSF46785">
    <property type="entry name" value="Winged helix' DNA-binding domain"/>
    <property type="match status" value="1"/>
</dbReference>
<reference evidence="2 3" key="1">
    <citation type="submission" date="2019-03" db="EMBL/GenBank/DDBJ databases">
        <title>Ramlibacter rhizophilus CCTCC AB2015357, whole genome shotgun sequence.</title>
        <authorList>
            <person name="Zhang X."/>
            <person name="Feng G."/>
            <person name="Zhu H."/>
        </authorList>
    </citation>
    <scope>NUCLEOTIDE SEQUENCE [LARGE SCALE GENOMIC DNA]</scope>
    <source>
        <strain evidence="2 3">CCTCC AB2015357</strain>
    </source>
</reference>
<accession>A0A4Z0BF10</accession>
<evidence type="ECO:0000259" key="1">
    <source>
        <dbReference type="PROSITE" id="PS50995"/>
    </source>
</evidence>
<dbReference type="PRINTS" id="PR00598">
    <property type="entry name" value="HTHMARR"/>
</dbReference>
<dbReference type="GO" id="GO:0003700">
    <property type="term" value="F:DNA-binding transcription factor activity"/>
    <property type="evidence" value="ECO:0007669"/>
    <property type="project" value="InterPro"/>
</dbReference>
<comment type="caution">
    <text evidence="2">The sequence shown here is derived from an EMBL/GenBank/DDBJ whole genome shotgun (WGS) entry which is preliminary data.</text>
</comment>
<organism evidence="2 3">
    <name type="scientific">Ramlibacter rhizophilus</name>
    <dbReference type="NCBI Taxonomy" id="1781167"/>
    <lineage>
        <taxon>Bacteria</taxon>
        <taxon>Pseudomonadati</taxon>
        <taxon>Pseudomonadota</taxon>
        <taxon>Betaproteobacteria</taxon>
        <taxon>Burkholderiales</taxon>
        <taxon>Comamonadaceae</taxon>
        <taxon>Ramlibacter</taxon>
    </lineage>
</organism>
<dbReference type="GO" id="GO:0006950">
    <property type="term" value="P:response to stress"/>
    <property type="evidence" value="ECO:0007669"/>
    <property type="project" value="TreeGrafter"/>
</dbReference>
<dbReference type="Pfam" id="PF12802">
    <property type="entry name" value="MarR_2"/>
    <property type="match status" value="1"/>
</dbReference>
<proteinExistence type="predicted"/>
<name>A0A4Z0BF10_9BURK</name>
<dbReference type="SMART" id="SM00347">
    <property type="entry name" value="HTH_MARR"/>
    <property type="match status" value="1"/>
</dbReference>
<dbReference type="AlphaFoldDB" id="A0A4Z0BF10"/>